<proteinExistence type="predicted"/>
<sequence>MMAYCQLNRSECFPTMRGGECMPLINHLQLPVPTDGIAPSFVDIQ</sequence>
<reference evidence="1 2" key="1">
    <citation type="submission" date="2018-08" db="EMBL/GenBank/DDBJ databases">
        <title>Recombination of ecologically and evolutionarily significant loci maintains genetic cohesion in the Pseudomonas syringae species complex.</title>
        <authorList>
            <person name="Dillon M."/>
            <person name="Thakur S."/>
            <person name="Almeida R.N.D."/>
            <person name="Weir B.S."/>
            <person name="Guttman D.S."/>
        </authorList>
    </citation>
    <scope>NUCLEOTIDE SEQUENCE [LARGE SCALE GENOMIC DNA]</scope>
    <source>
        <strain evidence="1 2">ICMP 4996</strain>
    </source>
</reference>
<gene>
    <name evidence="1" type="ORF">ALP78_200020</name>
</gene>
<name>A0A3M4XVY5_9PSED</name>
<evidence type="ECO:0000313" key="2">
    <source>
        <dbReference type="Proteomes" id="UP000268004"/>
    </source>
</evidence>
<evidence type="ECO:0000313" key="1">
    <source>
        <dbReference type="EMBL" id="RMR79923.1"/>
    </source>
</evidence>
<organism evidence="1 2">
    <name type="scientific">Pseudomonas coronafaciens pv. striafaciens</name>
    <dbReference type="NCBI Taxonomy" id="235276"/>
    <lineage>
        <taxon>Bacteria</taxon>
        <taxon>Pseudomonadati</taxon>
        <taxon>Pseudomonadota</taxon>
        <taxon>Gammaproteobacteria</taxon>
        <taxon>Pseudomonadales</taxon>
        <taxon>Pseudomonadaceae</taxon>
        <taxon>Pseudomonas</taxon>
        <taxon>Pseudomonas coronafaciens</taxon>
    </lineage>
</organism>
<dbReference type="Proteomes" id="UP000268004">
    <property type="component" value="Unassembled WGS sequence"/>
</dbReference>
<dbReference type="EMBL" id="RBSD01000206">
    <property type="protein sequence ID" value="RMR79923.1"/>
    <property type="molecule type" value="Genomic_DNA"/>
</dbReference>
<protein>
    <submittedName>
        <fullName evidence="1">Uncharacterized protein</fullName>
    </submittedName>
</protein>
<accession>A0A3M4XVY5</accession>
<comment type="caution">
    <text evidence="1">The sequence shown here is derived from an EMBL/GenBank/DDBJ whole genome shotgun (WGS) entry which is preliminary data.</text>
</comment>
<dbReference type="AlphaFoldDB" id="A0A3M4XVY5"/>